<reference evidence="1" key="1">
    <citation type="submission" date="2022-10" db="EMBL/GenBank/DDBJ databases">
        <title>Culturing micro-colonial fungi from biological soil crusts in the Mojave desert and describing Neophaeococcomyces mojavensis, and introducing the new genera and species Taxawa tesnikishii.</title>
        <authorList>
            <person name="Kurbessoian T."/>
            <person name="Stajich J.E."/>
        </authorList>
    </citation>
    <scope>NUCLEOTIDE SEQUENCE</scope>
    <source>
        <strain evidence="1">TK_1</strain>
    </source>
</reference>
<organism evidence="1 2">
    <name type="scientific">Coniosporium apollinis</name>
    <dbReference type="NCBI Taxonomy" id="61459"/>
    <lineage>
        <taxon>Eukaryota</taxon>
        <taxon>Fungi</taxon>
        <taxon>Dikarya</taxon>
        <taxon>Ascomycota</taxon>
        <taxon>Pezizomycotina</taxon>
        <taxon>Dothideomycetes</taxon>
        <taxon>Dothideomycetes incertae sedis</taxon>
        <taxon>Coniosporium</taxon>
    </lineage>
</organism>
<accession>A0ABQ9NJT7</accession>
<keyword evidence="2" id="KW-1185">Reference proteome</keyword>
<dbReference type="Proteomes" id="UP001172684">
    <property type="component" value="Unassembled WGS sequence"/>
</dbReference>
<dbReference type="EMBL" id="JAPDRL010000109">
    <property type="protein sequence ID" value="KAJ9657039.1"/>
    <property type="molecule type" value="Genomic_DNA"/>
</dbReference>
<protein>
    <submittedName>
        <fullName evidence="1">Uncharacterized protein</fullName>
    </submittedName>
</protein>
<name>A0ABQ9NJT7_9PEZI</name>
<proteinExistence type="predicted"/>
<gene>
    <name evidence="1" type="ORF">H2201_008316</name>
</gene>
<evidence type="ECO:0000313" key="2">
    <source>
        <dbReference type="Proteomes" id="UP001172684"/>
    </source>
</evidence>
<evidence type="ECO:0000313" key="1">
    <source>
        <dbReference type="EMBL" id="KAJ9657039.1"/>
    </source>
</evidence>
<sequence>MQQQHLVRSHGARWDQDVVGSGKALDLNNVKNSGGVRAAAGFEEDLTVASAATASVLPLKAPLSGHDVKDTVYVEVGPGEERAVGEEKPVYHGARGVAGK</sequence>
<comment type="caution">
    <text evidence="1">The sequence shown here is derived from an EMBL/GenBank/DDBJ whole genome shotgun (WGS) entry which is preliminary data.</text>
</comment>